<dbReference type="SMART" id="SM00656">
    <property type="entry name" value="Amb_all"/>
    <property type="match status" value="1"/>
</dbReference>
<accession>A0A414WW99</accession>
<reference evidence="7 8" key="1">
    <citation type="submission" date="2018-08" db="EMBL/GenBank/DDBJ databases">
        <title>A genome reference for cultivated species of the human gut microbiota.</title>
        <authorList>
            <person name="Zou Y."/>
            <person name="Xue W."/>
            <person name="Luo G."/>
        </authorList>
    </citation>
    <scope>NUCLEOTIDE SEQUENCE [LARGE SCALE GENOMIC DNA]</scope>
    <source>
        <strain evidence="7 8">AM17-48</strain>
    </source>
</reference>
<evidence type="ECO:0000259" key="6">
    <source>
        <dbReference type="SMART" id="SM00656"/>
    </source>
</evidence>
<feature type="region of interest" description="Disordered" evidence="4">
    <location>
        <begin position="24"/>
        <end position="45"/>
    </location>
</feature>
<dbReference type="InterPro" id="IPR012334">
    <property type="entry name" value="Pectin_lyas_fold"/>
</dbReference>
<name>A0A414WW99_BACOV</name>
<evidence type="ECO:0000256" key="4">
    <source>
        <dbReference type="SAM" id="MobiDB-lite"/>
    </source>
</evidence>
<evidence type="ECO:0000313" key="8">
    <source>
        <dbReference type="Proteomes" id="UP000283329"/>
    </source>
</evidence>
<feature type="signal peptide" evidence="5">
    <location>
        <begin position="1"/>
        <end position="20"/>
    </location>
</feature>
<dbReference type="SUPFAM" id="SSF51126">
    <property type="entry name" value="Pectin lyase-like"/>
    <property type="match status" value="1"/>
</dbReference>
<organism evidence="7 8">
    <name type="scientific">Bacteroides ovatus</name>
    <dbReference type="NCBI Taxonomy" id="28116"/>
    <lineage>
        <taxon>Bacteria</taxon>
        <taxon>Pseudomonadati</taxon>
        <taxon>Bacteroidota</taxon>
        <taxon>Bacteroidia</taxon>
        <taxon>Bacteroidales</taxon>
        <taxon>Bacteroidaceae</taxon>
        <taxon>Bacteroides</taxon>
    </lineage>
</organism>
<dbReference type="PANTHER" id="PTHR42970:SF1">
    <property type="entry name" value="PECTATE LYASE C-RELATED"/>
    <property type="match status" value="1"/>
</dbReference>
<keyword evidence="5" id="KW-0732">Signal</keyword>
<proteinExistence type="predicted"/>
<dbReference type="GO" id="GO:0016829">
    <property type="term" value="F:lyase activity"/>
    <property type="evidence" value="ECO:0007669"/>
    <property type="project" value="UniProtKB-KW"/>
</dbReference>
<keyword evidence="1" id="KW-0479">Metal-binding</keyword>
<feature type="chain" id="PRO_5019047226" evidence="5">
    <location>
        <begin position="21"/>
        <end position="526"/>
    </location>
</feature>
<gene>
    <name evidence="7" type="ORF">DW206_18235</name>
</gene>
<dbReference type="EMBL" id="QRJR01000020">
    <property type="protein sequence ID" value="RHH43034.1"/>
    <property type="molecule type" value="Genomic_DNA"/>
</dbReference>
<dbReference type="InterPro" id="IPR052063">
    <property type="entry name" value="Polysaccharide_Lyase_1"/>
</dbReference>
<dbReference type="RefSeq" id="WP_115484977.1">
    <property type="nucleotide sequence ID" value="NZ_JABFHY010000012.1"/>
</dbReference>
<dbReference type="AlphaFoldDB" id="A0A414WW99"/>
<comment type="caution">
    <text evidence="7">The sequence shown here is derived from an EMBL/GenBank/DDBJ whole genome shotgun (WGS) entry which is preliminary data.</text>
</comment>
<evidence type="ECO:0000256" key="2">
    <source>
        <dbReference type="ARBA" id="ARBA00023180"/>
    </source>
</evidence>
<dbReference type="PROSITE" id="PS51257">
    <property type="entry name" value="PROKAR_LIPOPROTEIN"/>
    <property type="match status" value="1"/>
</dbReference>
<evidence type="ECO:0000313" key="7">
    <source>
        <dbReference type="EMBL" id="RHH43034.1"/>
    </source>
</evidence>
<dbReference type="Proteomes" id="UP000283329">
    <property type="component" value="Unassembled WGS sequence"/>
</dbReference>
<dbReference type="Gene3D" id="2.160.20.10">
    <property type="entry name" value="Single-stranded right-handed beta-helix, Pectin lyase-like"/>
    <property type="match status" value="1"/>
</dbReference>
<evidence type="ECO:0000256" key="1">
    <source>
        <dbReference type="ARBA" id="ARBA00022723"/>
    </source>
</evidence>
<dbReference type="GO" id="GO:0046872">
    <property type="term" value="F:metal ion binding"/>
    <property type="evidence" value="ECO:0007669"/>
    <property type="project" value="UniProtKB-KW"/>
</dbReference>
<keyword evidence="3 7" id="KW-0456">Lyase</keyword>
<dbReference type="InterPro" id="IPR011050">
    <property type="entry name" value="Pectin_lyase_fold/virulence"/>
</dbReference>
<evidence type="ECO:0000256" key="3">
    <source>
        <dbReference type="ARBA" id="ARBA00023239"/>
    </source>
</evidence>
<sequence length="526" mass="56323">MSKIWIGGFYGLLLSIVASCSTSSPDSDELPGQSGDPSDEPSGLVEYPTPNRTTIAAFPGAYGAGKYTQGGAGGTVYTVTSLEDTNTRGTLRYAINQSGTRTIVFAVGGVINLTSNLTIRNGNLTIAGQTAPGGGICIKRGTVQISADNVIIRFLRFRLGDEPFSGATEKDADAIWGREHKDIILDHCSMSWSTDEIASFYGNTNFTMQWCLLSESLYHSIHPKGNHGYGGIWGGSPATFHHNLIAHAYSRTPRLCGSRYTGQPESEKVDLRNNVFYNWSGNGGYAGEGGSFNFVNNYYKPGAATNARAEGGSSGRKVLYRIFAPDKNDADANPANGENWGLFYLSGNVFDGTSPNISSTFQSLVTNVNNDNWLGLQPSETPAAGVASLRSATEFAITSDVNDFTQSASDAFNSVLDYAGASLVRDAVDTRIITETRAGTYTYVGSVDGNLGIIDSQEDVGGWPVYDQGTVLKDTDGDGMPDDWETEHGLNPASSADGIKYNLSSDYTNLEVYLNSLVERLFPSSE</sequence>
<dbReference type="InterPro" id="IPR002022">
    <property type="entry name" value="Pec_lyase"/>
</dbReference>
<dbReference type="PANTHER" id="PTHR42970">
    <property type="entry name" value="PECTATE LYASE C-RELATED"/>
    <property type="match status" value="1"/>
</dbReference>
<protein>
    <submittedName>
        <fullName evidence="7">Pectate lyase</fullName>
    </submittedName>
</protein>
<feature type="domain" description="Pectate lyase" evidence="6">
    <location>
        <begin position="72"/>
        <end position="305"/>
    </location>
</feature>
<keyword evidence="2" id="KW-0325">Glycoprotein</keyword>
<evidence type="ECO:0000256" key="5">
    <source>
        <dbReference type="SAM" id="SignalP"/>
    </source>
</evidence>